<dbReference type="SUPFAM" id="SSF47986">
    <property type="entry name" value="DEATH domain"/>
    <property type="match status" value="1"/>
</dbReference>
<gene>
    <name evidence="2" type="ORF">AAFF_G00370760</name>
</gene>
<evidence type="ECO:0000259" key="1">
    <source>
        <dbReference type="PROSITE" id="PS50209"/>
    </source>
</evidence>
<protein>
    <recommendedName>
        <fullName evidence="1">CARD domain-containing protein</fullName>
    </recommendedName>
</protein>
<name>A0AAD7SGM9_9TELE</name>
<dbReference type="InterPro" id="IPR001315">
    <property type="entry name" value="CARD"/>
</dbReference>
<keyword evidence="3" id="KW-1185">Reference proteome</keyword>
<dbReference type="InterPro" id="IPR002398">
    <property type="entry name" value="Pept_C14"/>
</dbReference>
<organism evidence="2 3">
    <name type="scientific">Aldrovandia affinis</name>
    <dbReference type="NCBI Taxonomy" id="143900"/>
    <lineage>
        <taxon>Eukaryota</taxon>
        <taxon>Metazoa</taxon>
        <taxon>Chordata</taxon>
        <taxon>Craniata</taxon>
        <taxon>Vertebrata</taxon>
        <taxon>Euteleostomi</taxon>
        <taxon>Actinopterygii</taxon>
        <taxon>Neopterygii</taxon>
        <taxon>Teleostei</taxon>
        <taxon>Notacanthiformes</taxon>
        <taxon>Halosauridae</taxon>
        <taxon>Aldrovandia</taxon>
    </lineage>
</organism>
<dbReference type="SMART" id="SM00114">
    <property type="entry name" value="CARD"/>
    <property type="match status" value="1"/>
</dbReference>
<dbReference type="PANTHER" id="PTHR47901">
    <property type="entry name" value="CASPASE RECRUITMENT DOMAIN-CONTAINING PROTEIN 18"/>
    <property type="match status" value="1"/>
</dbReference>
<reference evidence="2" key="1">
    <citation type="journal article" date="2023" name="Science">
        <title>Genome structures resolve the early diversification of teleost fishes.</title>
        <authorList>
            <person name="Parey E."/>
            <person name="Louis A."/>
            <person name="Montfort J."/>
            <person name="Bouchez O."/>
            <person name="Roques C."/>
            <person name="Iampietro C."/>
            <person name="Lluch J."/>
            <person name="Castinel A."/>
            <person name="Donnadieu C."/>
            <person name="Desvignes T."/>
            <person name="Floi Bucao C."/>
            <person name="Jouanno E."/>
            <person name="Wen M."/>
            <person name="Mejri S."/>
            <person name="Dirks R."/>
            <person name="Jansen H."/>
            <person name="Henkel C."/>
            <person name="Chen W.J."/>
            <person name="Zahm M."/>
            <person name="Cabau C."/>
            <person name="Klopp C."/>
            <person name="Thompson A.W."/>
            <person name="Robinson-Rechavi M."/>
            <person name="Braasch I."/>
            <person name="Lecointre G."/>
            <person name="Bobe J."/>
            <person name="Postlethwait J.H."/>
            <person name="Berthelot C."/>
            <person name="Roest Crollius H."/>
            <person name="Guiguen Y."/>
        </authorList>
    </citation>
    <scope>NUCLEOTIDE SEQUENCE</scope>
    <source>
        <strain evidence="2">NC1722</strain>
    </source>
</reference>
<proteinExistence type="predicted"/>
<dbReference type="Proteomes" id="UP001221898">
    <property type="component" value="Unassembled WGS sequence"/>
</dbReference>
<dbReference type="PROSITE" id="PS50209">
    <property type="entry name" value="CARD"/>
    <property type="match status" value="1"/>
</dbReference>
<dbReference type="InterPro" id="IPR011029">
    <property type="entry name" value="DEATH-like_dom_sf"/>
</dbReference>
<comment type="caution">
    <text evidence="2">The sequence shown here is derived from an EMBL/GenBank/DDBJ whole genome shotgun (WGS) entry which is preliminary data.</text>
</comment>
<dbReference type="GO" id="GO:0072559">
    <property type="term" value="C:NLRP3 inflammasome complex"/>
    <property type="evidence" value="ECO:0007669"/>
    <property type="project" value="TreeGrafter"/>
</dbReference>
<accession>A0AAD7SGM9</accession>
<dbReference type="Gene3D" id="1.10.533.10">
    <property type="entry name" value="Death Domain, Fas"/>
    <property type="match status" value="1"/>
</dbReference>
<dbReference type="GO" id="GO:0006508">
    <property type="term" value="P:proteolysis"/>
    <property type="evidence" value="ECO:0007669"/>
    <property type="project" value="InterPro"/>
</dbReference>
<dbReference type="GO" id="GO:0072557">
    <property type="term" value="C:IPAF inflammasome complex"/>
    <property type="evidence" value="ECO:0007669"/>
    <property type="project" value="TreeGrafter"/>
</dbReference>
<dbReference type="PANTHER" id="PTHR47901:SF3">
    <property type="entry name" value="CASPASE-1"/>
    <property type="match status" value="1"/>
</dbReference>
<sequence>MADTLFRIRIKFVEKVSESSLDQLLDDLLSRRVLNAAEVEEVKQGNSQRMDQARSLIDMVRNKGDEASHRLLDCLQLKNPALWKELQQGLLSPEEPNLR</sequence>
<dbReference type="GO" id="GO:0050727">
    <property type="term" value="P:regulation of inflammatory response"/>
    <property type="evidence" value="ECO:0007669"/>
    <property type="project" value="TreeGrafter"/>
</dbReference>
<evidence type="ECO:0000313" key="2">
    <source>
        <dbReference type="EMBL" id="KAJ8402211.1"/>
    </source>
</evidence>
<feature type="domain" description="CARD" evidence="1">
    <location>
        <begin position="1"/>
        <end position="90"/>
    </location>
</feature>
<dbReference type="GO" id="GO:0097169">
    <property type="term" value="C:AIM2 inflammasome complex"/>
    <property type="evidence" value="ECO:0007669"/>
    <property type="project" value="TreeGrafter"/>
</dbReference>
<dbReference type="AlphaFoldDB" id="A0AAD7SGM9"/>
<dbReference type="GO" id="GO:0042981">
    <property type="term" value="P:regulation of apoptotic process"/>
    <property type="evidence" value="ECO:0007669"/>
    <property type="project" value="InterPro"/>
</dbReference>
<evidence type="ECO:0000313" key="3">
    <source>
        <dbReference type="Proteomes" id="UP001221898"/>
    </source>
</evidence>
<dbReference type="EMBL" id="JAINUG010000065">
    <property type="protein sequence ID" value="KAJ8402211.1"/>
    <property type="molecule type" value="Genomic_DNA"/>
</dbReference>
<dbReference type="GO" id="GO:0004197">
    <property type="term" value="F:cysteine-type endopeptidase activity"/>
    <property type="evidence" value="ECO:0007669"/>
    <property type="project" value="InterPro"/>
</dbReference>
<dbReference type="Pfam" id="PF00619">
    <property type="entry name" value="CARD"/>
    <property type="match status" value="1"/>
</dbReference>